<dbReference type="InterPro" id="IPR035914">
    <property type="entry name" value="Sperma_CUB_dom_sf"/>
</dbReference>
<evidence type="ECO:0000313" key="1">
    <source>
        <dbReference type="EMBL" id="JAS17541.1"/>
    </source>
</evidence>
<feature type="non-terminal residue" evidence="1">
    <location>
        <position position="1"/>
    </location>
</feature>
<reference evidence="1" key="1">
    <citation type="submission" date="2015-12" db="EMBL/GenBank/DDBJ databases">
        <title>De novo transcriptome assembly of four potential Pierce s Disease insect vectors from Arizona vineyards.</title>
        <authorList>
            <person name="Tassone E.E."/>
        </authorList>
    </citation>
    <scope>NUCLEOTIDE SEQUENCE</scope>
</reference>
<dbReference type="AlphaFoldDB" id="A0A1B6CVZ4"/>
<dbReference type="SUPFAM" id="SSF49854">
    <property type="entry name" value="Spermadhesin, CUB domain"/>
    <property type="match status" value="1"/>
</dbReference>
<accession>A0A1B6CVZ4</accession>
<gene>
    <name evidence="1" type="ORF">g.367</name>
</gene>
<feature type="non-terminal residue" evidence="1">
    <location>
        <position position="130"/>
    </location>
</feature>
<evidence type="ECO:0008006" key="2">
    <source>
        <dbReference type="Google" id="ProtNLM"/>
    </source>
</evidence>
<dbReference type="Gene3D" id="2.60.120.290">
    <property type="entry name" value="Spermadhesin, CUB domain"/>
    <property type="match status" value="1"/>
</dbReference>
<sequence>DTSTSTYCFWEIQINQHRDVWLYLNKMQFASQDCQDRLVIQTSKSDTYTYCGHNVTTKDYIPVITSHELEEISYVIEIKYITTIPIRAIFEIVWTELIHLSRSFDPQLMPYKLIETSLVDSPQDNCGFMC</sequence>
<protein>
    <recommendedName>
        <fullName evidence="2">CUB domain-containing protein</fullName>
    </recommendedName>
</protein>
<name>A0A1B6CVZ4_9HEMI</name>
<organism evidence="1">
    <name type="scientific">Clastoptera arizonana</name>
    <name type="common">Arizona spittle bug</name>
    <dbReference type="NCBI Taxonomy" id="38151"/>
    <lineage>
        <taxon>Eukaryota</taxon>
        <taxon>Metazoa</taxon>
        <taxon>Ecdysozoa</taxon>
        <taxon>Arthropoda</taxon>
        <taxon>Hexapoda</taxon>
        <taxon>Insecta</taxon>
        <taxon>Pterygota</taxon>
        <taxon>Neoptera</taxon>
        <taxon>Paraneoptera</taxon>
        <taxon>Hemiptera</taxon>
        <taxon>Auchenorrhyncha</taxon>
        <taxon>Cercopoidea</taxon>
        <taxon>Clastopteridae</taxon>
        <taxon>Clastoptera</taxon>
    </lineage>
</organism>
<proteinExistence type="predicted"/>
<dbReference type="EMBL" id="GEDC01019757">
    <property type="protein sequence ID" value="JAS17541.1"/>
    <property type="molecule type" value="Transcribed_RNA"/>
</dbReference>